<keyword evidence="2" id="KW-1185">Reference proteome</keyword>
<evidence type="ECO:0000313" key="2">
    <source>
        <dbReference type="Proteomes" id="UP000245535"/>
    </source>
</evidence>
<organism evidence="1 2">
    <name type="scientific">Sediminitomix flava</name>
    <dbReference type="NCBI Taxonomy" id="379075"/>
    <lineage>
        <taxon>Bacteria</taxon>
        <taxon>Pseudomonadati</taxon>
        <taxon>Bacteroidota</taxon>
        <taxon>Cytophagia</taxon>
        <taxon>Cytophagales</taxon>
        <taxon>Flammeovirgaceae</taxon>
        <taxon>Sediminitomix</taxon>
    </lineage>
</organism>
<proteinExistence type="predicted"/>
<dbReference type="Pfam" id="PF13036">
    <property type="entry name" value="LpoB"/>
    <property type="match status" value="1"/>
</dbReference>
<dbReference type="Gene3D" id="3.40.50.10610">
    <property type="entry name" value="ABC-type transport auxiliary lipoprotein component"/>
    <property type="match status" value="1"/>
</dbReference>
<dbReference type="OrthoDB" id="1121513at2"/>
<gene>
    <name evidence="1" type="ORF">BC781_102108</name>
</gene>
<name>A0A315ZAF1_SEDFL</name>
<dbReference type="AlphaFoldDB" id="A0A315ZAF1"/>
<evidence type="ECO:0000313" key="1">
    <source>
        <dbReference type="EMBL" id="PWJ42565.1"/>
    </source>
</evidence>
<dbReference type="EMBL" id="QGDO01000002">
    <property type="protein sequence ID" value="PWJ42565.1"/>
    <property type="molecule type" value="Genomic_DNA"/>
</dbReference>
<reference evidence="1 2" key="1">
    <citation type="submission" date="2018-03" db="EMBL/GenBank/DDBJ databases">
        <title>Genomic Encyclopedia of Archaeal and Bacterial Type Strains, Phase II (KMG-II): from individual species to whole genera.</title>
        <authorList>
            <person name="Goeker M."/>
        </authorList>
    </citation>
    <scope>NUCLEOTIDE SEQUENCE [LARGE SCALE GENOMIC DNA]</scope>
    <source>
        <strain evidence="1 2">DSM 28229</strain>
    </source>
</reference>
<comment type="caution">
    <text evidence="1">The sequence shown here is derived from an EMBL/GenBank/DDBJ whole genome shotgun (WGS) entry which is preliminary data.</text>
</comment>
<sequence>MKSFLLSIWLILFTPIILLAQQQELRVVVQPFKGLKSSNAQKYQQLTAQLTENLISTGKFEVLNRDKATWEKIEEEIALQEFVDQTTQIELSKLVGASHFIETNITKEQTQYIPAEKDQSNNIVYPSSYRANVGASLQILDIEKGTYLTSIDATASANARSRSAALQNALNILVNDLSVKLSKKFLITAQILHHLDGQKLVIDKGSQSGVHQHMWFDIYEASDVEAYPKVKAKVKVISSESQTSLVKLREGVINKKGDYILKESIHVVEKERGFVEKKSFDKIYMDAGKDLGIRAGDKFVVQKEIVKKGLNREFSVQKNIGKIHIEKVGEDYAEGRIIEGIYRVKKGMKLIQADFPMHRWNIGFSYGIPLNISVNANPTQVTEYTFSNTKNDNIVVTNDFIEDYEALDETQVSNYRLFFYWESLKSRNAFGLVTDMYQIGQNSSTDFRSWSVALSLKRRYGLIPEFLFLYPKANAGIGWISHRLPDDILNDITSNETNRMYSVSFSGEAGVECQVKFGHISLFADASYRFTSFKSWKYSYSETIYSSGDDDEDKIRTYNLPDNFVPYPEIDLSSFYLNLGLIIKI</sequence>
<dbReference type="Proteomes" id="UP000245535">
    <property type="component" value="Unassembled WGS sequence"/>
</dbReference>
<dbReference type="InterPro" id="IPR014094">
    <property type="entry name" value="LpoB"/>
</dbReference>
<accession>A0A315ZAF1</accession>
<dbReference type="RefSeq" id="WP_109616704.1">
    <property type="nucleotide sequence ID" value="NZ_QGDO01000002.1"/>
</dbReference>
<protein>
    <submittedName>
        <fullName evidence="1">Peptidoglycan-synthase activator LpoB</fullName>
    </submittedName>
</protein>